<dbReference type="GO" id="GO:0051920">
    <property type="term" value="F:peroxiredoxin activity"/>
    <property type="evidence" value="ECO:0007669"/>
    <property type="project" value="InterPro"/>
</dbReference>
<evidence type="ECO:0000313" key="2">
    <source>
        <dbReference type="EMBL" id="QDS88679.1"/>
    </source>
</evidence>
<dbReference type="Proteomes" id="UP000319557">
    <property type="component" value="Chromosome"/>
</dbReference>
<gene>
    <name evidence="2" type="primary">ahpD</name>
    <name evidence="2" type="ORF">EC9_28700</name>
</gene>
<dbReference type="RefSeq" id="WP_145346062.1">
    <property type="nucleotide sequence ID" value="NZ_CP036261.1"/>
</dbReference>
<organism evidence="2 3">
    <name type="scientific">Rosistilla ulvae</name>
    <dbReference type="NCBI Taxonomy" id="1930277"/>
    <lineage>
        <taxon>Bacteria</taxon>
        <taxon>Pseudomonadati</taxon>
        <taxon>Planctomycetota</taxon>
        <taxon>Planctomycetia</taxon>
        <taxon>Pirellulales</taxon>
        <taxon>Pirellulaceae</taxon>
        <taxon>Rosistilla</taxon>
    </lineage>
</organism>
<dbReference type="PANTHER" id="PTHR35446:SF3">
    <property type="entry name" value="CMD DOMAIN-CONTAINING PROTEIN"/>
    <property type="match status" value="1"/>
</dbReference>
<reference evidence="2 3" key="1">
    <citation type="submission" date="2019-02" db="EMBL/GenBank/DDBJ databases">
        <title>Deep-cultivation of Planctomycetes and their phenomic and genomic characterization uncovers novel biology.</title>
        <authorList>
            <person name="Wiegand S."/>
            <person name="Jogler M."/>
            <person name="Boedeker C."/>
            <person name="Pinto D."/>
            <person name="Vollmers J."/>
            <person name="Rivas-Marin E."/>
            <person name="Kohn T."/>
            <person name="Peeters S.H."/>
            <person name="Heuer A."/>
            <person name="Rast P."/>
            <person name="Oberbeckmann S."/>
            <person name="Bunk B."/>
            <person name="Jeske O."/>
            <person name="Meyerdierks A."/>
            <person name="Storesund J.E."/>
            <person name="Kallscheuer N."/>
            <person name="Luecker S."/>
            <person name="Lage O.M."/>
            <person name="Pohl T."/>
            <person name="Merkel B.J."/>
            <person name="Hornburger P."/>
            <person name="Mueller R.-W."/>
            <person name="Bruemmer F."/>
            <person name="Labrenz M."/>
            <person name="Spormann A.M."/>
            <person name="Op den Camp H."/>
            <person name="Overmann J."/>
            <person name="Amann R."/>
            <person name="Jetten M.S.M."/>
            <person name="Mascher T."/>
            <person name="Medema M.H."/>
            <person name="Devos D.P."/>
            <person name="Kaster A.-K."/>
            <person name="Ovreas L."/>
            <person name="Rohde M."/>
            <person name="Galperin M.Y."/>
            <person name="Jogler C."/>
        </authorList>
    </citation>
    <scope>NUCLEOTIDE SEQUENCE [LARGE SCALE GENOMIC DNA]</scope>
    <source>
        <strain evidence="2 3">EC9</strain>
    </source>
</reference>
<dbReference type="NCBIfam" id="TIGR00778">
    <property type="entry name" value="ahpD_dom"/>
    <property type="match status" value="1"/>
</dbReference>
<feature type="domain" description="Carboxymuconolactone decarboxylase-like" evidence="1">
    <location>
        <begin position="41"/>
        <end position="103"/>
    </location>
</feature>
<dbReference type="EMBL" id="CP036261">
    <property type="protein sequence ID" value="QDS88679.1"/>
    <property type="molecule type" value="Genomic_DNA"/>
</dbReference>
<dbReference type="SUPFAM" id="SSF69118">
    <property type="entry name" value="AhpD-like"/>
    <property type="match status" value="1"/>
</dbReference>
<dbReference type="KEGG" id="ruv:EC9_28700"/>
<sequence>MPRLKTIGPNEAQPPLKAIYDDLTSQMGKVVNIFQGMGNSPAALKAYLSMSAALAEGDLSPEDREIIYLAVSEQNGCHYCVSAHAMLAKRVGLADDAIRAARQFQSSDPKHEALLTFVRRVIASRGFVSDEELQGVKSAGYSDGQIAEAVGYIGLATFSNLFNHVNGTELDFPAAEQL</sequence>
<dbReference type="InterPro" id="IPR003779">
    <property type="entry name" value="CMD-like"/>
</dbReference>
<dbReference type="PANTHER" id="PTHR35446">
    <property type="entry name" value="SI:CH211-175M2.5"/>
    <property type="match status" value="1"/>
</dbReference>
<evidence type="ECO:0000259" key="1">
    <source>
        <dbReference type="Pfam" id="PF02627"/>
    </source>
</evidence>
<proteinExistence type="predicted"/>
<accession>A0A517M1I8</accession>
<evidence type="ECO:0000313" key="3">
    <source>
        <dbReference type="Proteomes" id="UP000319557"/>
    </source>
</evidence>
<name>A0A517M1I8_9BACT</name>
<dbReference type="InterPro" id="IPR029032">
    <property type="entry name" value="AhpD-like"/>
</dbReference>
<keyword evidence="2" id="KW-0575">Peroxidase</keyword>
<dbReference type="Pfam" id="PF02627">
    <property type="entry name" value="CMD"/>
    <property type="match status" value="1"/>
</dbReference>
<protein>
    <submittedName>
        <fullName evidence="2">Alkyl hydroperoxide reductase AhpD</fullName>
        <ecNumber evidence="2">1.11.1.15</ecNumber>
    </submittedName>
</protein>
<dbReference type="AlphaFoldDB" id="A0A517M1I8"/>
<dbReference type="Gene3D" id="1.20.1290.10">
    <property type="entry name" value="AhpD-like"/>
    <property type="match status" value="1"/>
</dbReference>
<keyword evidence="3" id="KW-1185">Reference proteome</keyword>
<keyword evidence="2" id="KW-0560">Oxidoreductase</keyword>
<dbReference type="InterPro" id="IPR004675">
    <property type="entry name" value="AhpD_core"/>
</dbReference>
<dbReference type="EC" id="1.11.1.15" evidence="2"/>
<dbReference type="OrthoDB" id="9801997at2"/>